<feature type="coiled-coil region" evidence="1">
    <location>
        <begin position="1305"/>
        <end position="1332"/>
    </location>
</feature>
<gene>
    <name evidence="3" type="ORF">DBRI00130_LOCUS32325</name>
</gene>
<feature type="transmembrane region" description="Helical" evidence="2">
    <location>
        <begin position="1089"/>
        <end position="1120"/>
    </location>
</feature>
<accession>A0A7S4WBI2</accession>
<feature type="transmembrane region" description="Helical" evidence="2">
    <location>
        <begin position="1164"/>
        <end position="1187"/>
    </location>
</feature>
<feature type="transmembrane region" description="Helical" evidence="2">
    <location>
        <begin position="345"/>
        <end position="363"/>
    </location>
</feature>
<feature type="transmembrane region" description="Helical" evidence="2">
    <location>
        <begin position="1031"/>
        <end position="1056"/>
    </location>
</feature>
<keyword evidence="1" id="KW-0175">Coiled coil</keyword>
<reference evidence="3" key="1">
    <citation type="submission" date="2021-01" db="EMBL/GenBank/DDBJ databases">
        <authorList>
            <person name="Corre E."/>
            <person name="Pelletier E."/>
            <person name="Niang G."/>
            <person name="Scheremetjew M."/>
            <person name="Finn R."/>
            <person name="Kale V."/>
            <person name="Holt S."/>
            <person name="Cochrane G."/>
            <person name="Meng A."/>
            <person name="Brown T."/>
            <person name="Cohen L."/>
        </authorList>
    </citation>
    <scope>NUCLEOTIDE SEQUENCE</scope>
    <source>
        <strain evidence="3">GSO104</strain>
    </source>
</reference>
<organism evidence="3">
    <name type="scientific">Ditylum brightwellii</name>
    <dbReference type="NCBI Taxonomy" id="49249"/>
    <lineage>
        <taxon>Eukaryota</taxon>
        <taxon>Sar</taxon>
        <taxon>Stramenopiles</taxon>
        <taxon>Ochrophyta</taxon>
        <taxon>Bacillariophyta</taxon>
        <taxon>Mediophyceae</taxon>
        <taxon>Lithodesmiophycidae</taxon>
        <taxon>Lithodesmiales</taxon>
        <taxon>Lithodesmiaceae</taxon>
        <taxon>Ditylum</taxon>
    </lineage>
</organism>
<protein>
    <submittedName>
        <fullName evidence="3">Uncharacterized protein</fullName>
    </submittedName>
</protein>
<dbReference type="EMBL" id="HBNS01041535">
    <property type="protein sequence ID" value="CAE4640240.1"/>
    <property type="molecule type" value="Transcribed_RNA"/>
</dbReference>
<feature type="transmembrane region" description="Helical" evidence="2">
    <location>
        <begin position="467"/>
        <end position="493"/>
    </location>
</feature>
<keyword evidence="2" id="KW-0472">Membrane</keyword>
<evidence type="ECO:0000313" key="3">
    <source>
        <dbReference type="EMBL" id="CAE4640240.1"/>
    </source>
</evidence>
<keyword evidence="2" id="KW-1133">Transmembrane helix</keyword>
<keyword evidence="2" id="KW-0812">Transmembrane</keyword>
<feature type="transmembrane region" description="Helical" evidence="2">
    <location>
        <begin position="388"/>
        <end position="407"/>
    </location>
</feature>
<feature type="transmembrane region" description="Helical" evidence="2">
    <location>
        <begin position="419"/>
        <end position="439"/>
    </location>
</feature>
<feature type="transmembrane region" description="Helical" evidence="2">
    <location>
        <begin position="1126"/>
        <end position="1152"/>
    </location>
</feature>
<evidence type="ECO:0000256" key="2">
    <source>
        <dbReference type="SAM" id="Phobius"/>
    </source>
</evidence>
<proteinExistence type="predicted"/>
<evidence type="ECO:0000256" key="1">
    <source>
        <dbReference type="SAM" id="Coils"/>
    </source>
</evidence>
<sequence>MSFDRPVGAAADAKELEYIAALVQTDDVDKDGFVDASIDARDIKYHLKSRYGIEISEEQVRKIILNGLGGGEDEDDCLDLCEVMAALIIPLLRKITKEHEEADKLEQGSSLLSHFKSKRYSGSRKTMMKTFKEQQLEDNEENLEAVFCDQVSKEEILSSVLHNILAQATGSVDPQPLTKELVHKIFAAYDETVLVQRDNLVSEMIAAAKGNSDNDEYAEDGGTVLFDIESFARALTADIMLYDPEVENSATTGFADVFGAKYWLDQDGINDIHESLKVKKEKETFVDGLAEDARVLIKNNASLIKHDTLDGIGKSTIADGEHGPITKVFAFSALDFTVDNYKSRIHSLCLFMGFVFFYLRFLLRFDQYHVCPNDDNDGFWCKLGQSTVNWIFIMLTLTLSGILFFVIVGSGNDVYRRSFLDISIGLAGIVLFFVIPNTVKFRIFLFDTDVNDRTVLWVRQDEPQVTVFFHVLFIIVGVVLFIRQVLNVISLLLDHKKTAQGKGLWTRLLVGSTATDELHSKRAAVYKVNKMLENAYNLHQRKGLSLSTAVELAEESTHDLALLNFTKLSDKTERVGGFKWAWKSLISGDLKAKEGIWLHTRLYAGLLSQLVVVVIVLFIGSNISASLFDRTKEHNQKCAATFDPSNCVALPNIQGTNPGVIACTDVDLIGSGCNDELVGSEIIQKICKILPMNPITNQTFCSDTHFSIDGTQAADSTDDVRTFINDFCNFIPPNPKTNQSYCNDTLTIDVTQALNTSVVTFVDELCNNFTLDQLNITLDLDRIDAFILDQLNTQFSSITARFFSKQISDFSSFIISDLNDKINEIEDQANNRKQTICNVPLSSANAGGIPVLYSNLYTILDQLCASLPLNPDTNQAFCNEPLYKGVTQPVDVNVYTFIDDFCNFLPVNPITNQSFCDDSLLLDFKLPMNSNLFTYNQVYGNVLGENIEDNNDCRAELTACFQIGDDVSFNETNVCLFGLSTSFPFLPYSFNGADCENISPINEILEARPSFIEFANDQAETLRNDIVPRPWMVLLSCIVGLITGAVSGLLIFVNYIPSTISTILKFRSGVIPSLRDENFKKYRKSLESVTYILGLMVWGAGASVFAAAALVGGGTFILVWQVTRPWLLSIVAIVAGIAITLTFKSVIILVVGRVNYAAFYRKRPWIGNLCGVALECWHLGLTTYYVITRAVKLIVAAAIYIGRIDAPFLAEGVGLIGPVDLDAFPTIYRKDLLSADAHRHPFIERLGVIYLLKIKHGTKFATTAGSIWRLLFVFSLMPWLRKYRIAGEADLPEELVLQKLGKITDQEYKEKIKQLEEEVRVLRKEAAEESSLEKNDD</sequence>
<name>A0A7S4WBI2_9STRA</name>